<evidence type="ECO:0000313" key="1">
    <source>
        <dbReference type="EMBL" id="KAF4078185.1"/>
    </source>
</evidence>
<dbReference type="Proteomes" id="UP000593565">
    <property type="component" value="Unassembled WGS sequence"/>
</dbReference>
<protein>
    <submittedName>
        <fullName evidence="1">Uncharacterized protein</fullName>
    </submittedName>
</protein>
<dbReference type="AlphaFoldDB" id="A0A7J6A5T2"/>
<sequence length="88" mass="10189">MKKKKKKKKRNKDNEMCFNMTFSVRVVGNLETITGSIGHKVGYTLDRVPIHRNHTTFTHHGQFGHVNQPTMHVFWTGGENQSTLRKPL</sequence>
<name>A0A7J6A5T2_AMEME</name>
<comment type="caution">
    <text evidence="1">The sequence shown here is derived from an EMBL/GenBank/DDBJ whole genome shotgun (WGS) entry which is preliminary data.</text>
</comment>
<evidence type="ECO:0000313" key="2">
    <source>
        <dbReference type="Proteomes" id="UP000593565"/>
    </source>
</evidence>
<keyword evidence="2" id="KW-1185">Reference proteome</keyword>
<reference evidence="1 2" key="1">
    <citation type="submission" date="2020-02" db="EMBL/GenBank/DDBJ databases">
        <title>A chromosome-scale genome assembly of the black bullhead catfish (Ameiurus melas).</title>
        <authorList>
            <person name="Wen M."/>
            <person name="Zham M."/>
            <person name="Cabau C."/>
            <person name="Klopp C."/>
            <person name="Donnadieu C."/>
            <person name="Roques C."/>
            <person name="Bouchez O."/>
            <person name="Lampietro C."/>
            <person name="Jouanno E."/>
            <person name="Herpin A."/>
            <person name="Louis A."/>
            <person name="Berthelot C."/>
            <person name="Parey E."/>
            <person name="Roest-Crollius H."/>
            <person name="Braasch I."/>
            <person name="Postlethwait J."/>
            <person name="Robinson-Rechavi M."/>
            <person name="Echchiki A."/>
            <person name="Begum T."/>
            <person name="Montfort J."/>
            <person name="Schartl M."/>
            <person name="Bobe J."/>
            <person name="Guiguen Y."/>
        </authorList>
    </citation>
    <scope>NUCLEOTIDE SEQUENCE [LARGE SCALE GENOMIC DNA]</scope>
    <source>
        <strain evidence="1">M_S1</strain>
        <tissue evidence="1">Blood</tissue>
    </source>
</reference>
<dbReference type="EMBL" id="JAAGNN010000017">
    <property type="protein sequence ID" value="KAF4078185.1"/>
    <property type="molecule type" value="Genomic_DNA"/>
</dbReference>
<gene>
    <name evidence="1" type="ORF">AMELA_G00196280</name>
</gene>
<accession>A0A7J6A5T2</accession>
<organism evidence="1 2">
    <name type="scientific">Ameiurus melas</name>
    <name type="common">Black bullhead</name>
    <name type="synonym">Silurus melas</name>
    <dbReference type="NCBI Taxonomy" id="219545"/>
    <lineage>
        <taxon>Eukaryota</taxon>
        <taxon>Metazoa</taxon>
        <taxon>Chordata</taxon>
        <taxon>Craniata</taxon>
        <taxon>Vertebrata</taxon>
        <taxon>Euteleostomi</taxon>
        <taxon>Actinopterygii</taxon>
        <taxon>Neopterygii</taxon>
        <taxon>Teleostei</taxon>
        <taxon>Ostariophysi</taxon>
        <taxon>Siluriformes</taxon>
        <taxon>Ictaluridae</taxon>
        <taxon>Ameiurus</taxon>
    </lineage>
</organism>
<proteinExistence type="predicted"/>